<dbReference type="FunFam" id="1.10.4160.10:FF:000002">
    <property type="entry name" value="Purine-cytosine permease fcyB"/>
    <property type="match status" value="1"/>
</dbReference>
<keyword evidence="7 8" id="KW-0472">Membrane</keyword>
<feature type="transmembrane region" description="Helical" evidence="9">
    <location>
        <begin position="123"/>
        <end position="146"/>
    </location>
</feature>
<dbReference type="PIRSF" id="PIRSF002744">
    <property type="entry name" value="Pur-cyt_permease"/>
    <property type="match status" value="1"/>
</dbReference>
<evidence type="ECO:0000256" key="6">
    <source>
        <dbReference type="ARBA" id="ARBA00022989"/>
    </source>
</evidence>
<feature type="transmembrane region" description="Helical" evidence="9">
    <location>
        <begin position="308"/>
        <end position="328"/>
    </location>
</feature>
<dbReference type="AlphaFoldDB" id="A0A139AFE7"/>
<organism evidence="10 11">
    <name type="scientific">Gonapodya prolifera (strain JEL478)</name>
    <name type="common">Monoblepharis prolifera</name>
    <dbReference type="NCBI Taxonomy" id="1344416"/>
    <lineage>
        <taxon>Eukaryota</taxon>
        <taxon>Fungi</taxon>
        <taxon>Fungi incertae sedis</taxon>
        <taxon>Chytridiomycota</taxon>
        <taxon>Chytridiomycota incertae sedis</taxon>
        <taxon>Monoblepharidomycetes</taxon>
        <taxon>Monoblepharidales</taxon>
        <taxon>Gonapodyaceae</taxon>
        <taxon>Gonapodya</taxon>
    </lineage>
</organism>
<feature type="transmembrane region" description="Helical" evidence="9">
    <location>
        <begin position="222"/>
        <end position="241"/>
    </location>
</feature>
<comment type="subcellular location">
    <subcellularLocation>
        <location evidence="1">Membrane</location>
        <topology evidence="1">Multi-pass membrane protein</topology>
    </subcellularLocation>
</comment>
<feature type="transmembrane region" description="Helical" evidence="9">
    <location>
        <begin position="79"/>
        <end position="102"/>
    </location>
</feature>
<dbReference type="GO" id="GO:0005886">
    <property type="term" value="C:plasma membrane"/>
    <property type="evidence" value="ECO:0007669"/>
    <property type="project" value="TreeGrafter"/>
</dbReference>
<evidence type="ECO:0000256" key="4">
    <source>
        <dbReference type="ARBA" id="ARBA00022553"/>
    </source>
</evidence>
<proteinExistence type="inferred from homology"/>
<dbReference type="OMA" id="AQVLSPW"/>
<dbReference type="Pfam" id="PF02133">
    <property type="entry name" value="Transp_cyt_pur"/>
    <property type="match status" value="1"/>
</dbReference>
<gene>
    <name evidence="10" type="ORF">M427DRAFT_56821</name>
</gene>
<feature type="transmembrane region" description="Helical" evidence="9">
    <location>
        <begin position="380"/>
        <end position="401"/>
    </location>
</feature>
<feature type="transmembrane region" description="Helical" evidence="9">
    <location>
        <begin position="352"/>
        <end position="374"/>
    </location>
</feature>
<sequence>MDDTKLEVLEAQGKEFKFESETNELGVEVRGIERVLPEDRHHTRVWENFTMWCSSNMCMSTLTTGALGVTIYGTSLAEAVAVVVVTNAICCCVTAWFSTFGPRLGMRQFIVTRYSFGWYPTKFVAVLNAIACIGWSVVNAIASGLILESISGGKLPAYGGILILAFLTIVIGIFGYKWVHLYNRFSFIPLTVIFLIVLWQASPYIVNVPNTNQDSFARAGAVMSYIASVVGFAAGWFSFVADYNCNMPVDTNLYQVFFFTFAGLYFPMVLLEIIGLLVGTTISFSQKYADAFAAADTPGVVSEILKPLGGFGTFCMVLLAMSSIATNIPNDYSFGLTMQVLGPRFFMKIKRYWWTLAGSALYVVLACIGAHSFSQTLSNFLLAMGYWGTIYATIVLTEDLLFRRMQYDVHAWNSPEKLPHGIAAACAFVAGAIGAIMGMAQVWFVGPVAAKFGPLGGDLGCELGVVLAFTVYAIARPLEERFTRSFRH</sequence>
<keyword evidence="4" id="KW-0597">Phosphoprotein</keyword>
<evidence type="ECO:0008006" key="12">
    <source>
        <dbReference type="Google" id="ProtNLM"/>
    </source>
</evidence>
<dbReference type="OrthoDB" id="2116389at2759"/>
<evidence type="ECO:0000256" key="8">
    <source>
        <dbReference type="PIRNR" id="PIRNR002744"/>
    </source>
</evidence>
<dbReference type="Gene3D" id="1.10.4160.10">
    <property type="entry name" value="Hydantoin permease"/>
    <property type="match status" value="1"/>
</dbReference>
<feature type="transmembrane region" description="Helical" evidence="9">
    <location>
        <begin position="49"/>
        <end position="73"/>
    </location>
</feature>
<dbReference type="GO" id="GO:0015851">
    <property type="term" value="P:nucleobase transport"/>
    <property type="evidence" value="ECO:0007669"/>
    <property type="project" value="UniProtKB-ARBA"/>
</dbReference>
<evidence type="ECO:0000313" key="10">
    <source>
        <dbReference type="EMBL" id="KXS15480.1"/>
    </source>
</evidence>
<keyword evidence="6 9" id="KW-1133">Transmembrane helix</keyword>
<keyword evidence="11" id="KW-1185">Reference proteome</keyword>
<accession>A0A139AFE7</accession>
<feature type="transmembrane region" description="Helical" evidence="9">
    <location>
        <begin position="253"/>
        <end position="278"/>
    </location>
</feature>
<reference evidence="10 11" key="1">
    <citation type="journal article" date="2015" name="Genome Biol. Evol.">
        <title>Phylogenomic analyses indicate that early fungi evolved digesting cell walls of algal ancestors of land plants.</title>
        <authorList>
            <person name="Chang Y."/>
            <person name="Wang S."/>
            <person name="Sekimoto S."/>
            <person name="Aerts A.L."/>
            <person name="Choi C."/>
            <person name="Clum A."/>
            <person name="LaButti K.M."/>
            <person name="Lindquist E.A."/>
            <person name="Yee Ngan C."/>
            <person name="Ohm R.A."/>
            <person name="Salamov A.A."/>
            <person name="Grigoriev I.V."/>
            <person name="Spatafora J.W."/>
            <person name="Berbee M.L."/>
        </authorList>
    </citation>
    <scope>NUCLEOTIDE SEQUENCE [LARGE SCALE GENOMIC DNA]</scope>
    <source>
        <strain evidence="10 11">JEL478</strain>
    </source>
</reference>
<dbReference type="InterPro" id="IPR026030">
    <property type="entry name" value="Pur-cyt_permease_Fcy2/21/22"/>
</dbReference>
<evidence type="ECO:0000256" key="2">
    <source>
        <dbReference type="ARBA" id="ARBA00008974"/>
    </source>
</evidence>
<dbReference type="PANTHER" id="PTHR31806:SF1">
    <property type="entry name" value="PURINE-CYTOSINE PERMEASE FCY2-RELATED"/>
    <property type="match status" value="1"/>
</dbReference>
<dbReference type="InterPro" id="IPR001248">
    <property type="entry name" value="Pur-cyt_permease"/>
</dbReference>
<evidence type="ECO:0000256" key="1">
    <source>
        <dbReference type="ARBA" id="ARBA00004141"/>
    </source>
</evidence>
<name>A0A139AFE7_GONPJ</name>
<comment type="similarity">
    <text evidence="2 8">Belongs to the purine-cytosine permease (2.A.39) family.</text>
</comment>
<protein>
    <recommendedName>
        <fullName evidence="12">Purine-cytosine permease</fullName>
    </recommendedName>
</protein>
<feature type="transmembrane region" description="Helical" evidence="9">
    <location>
        <begin position="422"/>
        <end position="444"/>
    </location>
</feature>
<feature type="transmembrane region" description="Helical" evidence="9">
    <location>
        <begin position="456"/>
        <end position="475"/>
    </location>
</feature>
<dbReference type="PANTHER" id="PTHR31806">
    <property type="entry name" value="PURINE-CYTOSINE PERMEASE FCY2-RELATED"/>
    <property type="match status" value="1"/>
</dbReference>
<evidence type="ECO:0000256" key="7">
    <source>
        <dbReference type="ARBA" id="ARBA00023136"/>
    </source>
</evidence>
<feature type="transmembrane region" description="Helical" evidence="9">
    <location>
        <begin position="185"/>
        <end position="202"/>
    </location>
</feature>
<evidence type="ECO:0000256" key="3">
    <source>
        <dbReference type="ARBA" id="ARBA00022448"/>
    </source>
</evidence>
<dbReference type="EMBL" id="KQ965762">
    <property type="protein sequence ID" value="KXS15480.1"/>
    <property type="molecule type" value="Genomic_DNA"/>
</dbReference>
<dbReference type="Proteomes" id="UP000070544">
    <property type="component" value="Unassembled WGS sequence"/>
</dbReference>
<keyword evidence="5 9" id="KW-0812">Transmembrane</keyword>
<evidence type="ECO:0000256" key="9">
    <source>
        <dbReference type="SAM" id="Phobius"/>
    </source>
</evidence>
<evidence type="ECO:0000256" key="5">
    <source>
        <dbReference type="ARBA" id="ARBA00022692"/>
    </source>
</evidence>
<dbReference type="GO" id="GO:0022857">
    <property type="term" value="F:transmembrane transporter activity"/>
    <property type="evidence" value="ECO:0007669"/>
    <property type="project" value="InterPro"/>
</dbReference>
<feature type="transmembrane region" description="Helical" evidence="9">
    <location>
        <begin position="158"/>
        <end position="178"/>
    </location>
</feature>
<dbReference type="STRING" id="1344416.A0A139AFE7"/>
<keyword evidence="3 8" id="KW-0813">Transport</keyword>
<evidence type="ECO:0000313" key="11">
    <source>
        <dbReference type="Proteomes" id="UP000070544"/>
    </source>
</evidence>